<reference evidence="1 2" key="1">
    <citation type="submission" date="2018-06" db="EMBL/GenBank/DDBJ databases">
        <authorList>
            <consortium name="Pathogen Informatics"/>
            <person name="Doyle S."/>
        </authorList>
    </citation>
    <scope>NUCLEOTIDE SEQUENCE [LARGE SCALE GENOMIC DNA]</scope>
    <source>
        <strain evidence="1 2">NCTC12224</strain>
    </source>
</reference>
<gene>
    <name evidence="1" type="ORF">NCTC12224_01703</name>
</gene>
<dbReference type="OrthoDB" id="2230068at2"/>
<keyword evidence="2" id="KW-1185">Reference proteome</keyword>
<sequence>MKAKNILALAKSTAERTYFEDMVEPFSDLFTISIADSYQDNHNYDGLFCFERQELGVPQLLFSFEEKKDYVFTDPHPFSDTQKTITLTQQLTSFYHYLETHFLDYLPYRVAFYDTSGAVAYDNHKPSNPFELTDDATALDGWIKDQLDSTEKGQLHLPLAQSAFSAILMDSYYKVTSPSGDKGYVEIVQDIKPLLEAYLADSAQALVGWSDVTSGASIASDDFDL</sequence>
<name>A0A380KCS3_9STRE</name>
<accession>A0A380KCS3</accession>
<evidence type="ECO:0000313" key="2">
    <source>
        <dbReference type="Proteomes" id="UP000254924"/>
    </source>
</evidence>
<dbReference type="AlphaFoldDB" id="A0A380KCS3"/>
<evidence type="ECO:0008006" key="3">
    <source>
        <dbReference type="Google" id="ProtNLM"/>
    </source>
</evidence>
<dbReference type="Proteomes" id="UP000254924">
    <property type="component" value="Unassembled WGS sequence"/>
</dbReference>
<organism evidence="1 2">
    <name type="scientific">Streptococcus hyointestinalis</name>
    <dbReference type="NCBI Taxonomy" id="1337"/>
    <lineage>
        <taxon>Bacteria</taxon>
        <taxon>Bacillati</taxon>
        <taxon>Bacillota</taxon>
        <taxon>Bacilli</taxon>
        <taxon>Lactobacillales</taxon>
        <taxon>Streptococcaceae</taxon>
        <taxon>Streptococcus</taxon>
    </lineage>
</organism>
<evidence type="ECO:0000313" key="1">
    <source>
        <dbReference type="EMBL" id="SUN62087.1"/>
    </source>
</evidence>
<proteinExistence type="predicted"/>
<dbReference type="EMBL" id="UHFN01000007">
    <property type="protein sequence ID" value="SUN62087.1"/>
    <property type="molecule type" value="Genomic_DNA"/>
</dbReference>
<protein>
    <recommendedName>
        <fullName evidence="3">Na+ driven multidrug efflux pump</fullName>
    </recommendedName>
</protein>